<dbReference type="InterPro" id="IPR050245">
    <property type="entry name" value="PrsA_foldase"/>
</dbReference>
<protein>
    <submittedName>
        <fullName evidence="4">SurA N-terminal domain-containing protein</fullName>
    </submittedName>
</protein>
<feature type="compositionally biased region" description="Polar residues" evidence="1">
    <location>
        <begin position="280"/>
        <end position="293"/>
    </location>
</feature>
<feature type="region of interest" description="Disordered" evidence="1">
    <location>
        <begin position="1"/>
        <end position="35"/>
    </location>
</feature>
<dbReference type="GO" id="GO:0003755">
    <property type="term" value="F:peptidyl-prolyl cis-trans isomerase activity"/>
    <property type="evidence" value="ECO:0007669"/>
    <property type="project" value="InterPro"/>
</dbReference>
<evidence type="ECO:0000313" key="5">
    <source>
        <dbReference type="Proteomes" id="UP000824265"/>
    </source>
</evidence>
<sequence>MSKKETQNTEQKQEKMITSYDRKMQRREEQKKKEQREKHIMTAVGIVIAAALVCLIGSFPIRTLMATRGTFIKVGGENVTRVEFDYAYNIARNNYLAQYGTYMSYFGLDLSGDLSTQMYSETLTWQDYFEQLAVENLISNKALKDQAEAAGFTYDTTEEYADFEESVENAASEAGLTTRDYVRQLYGSYATLSRISDFVKEAMVINQYYEQVAEERAPSEEEIQSYYEENTDSYDSVDYRIVTIEAQLPTEPTELADPAEEETSAEEASAAEDTQASTEDAQASAETDAAQESTADETGTEEEYEPSEAEIAAAMEEAQALAQDAQETVAQDGELQENVQRASANSLIRDWLFDASREAGDTTIIEDADNNRYFVLAFEERYLDETPSVDVRVLITQEEDGQALLDEWASGEATEETFGALCEQYSTDTSTAGNGGLYEGVTRGGLPDDLDQWLFEEGRAAGDTVSITSEDDGYTYVMYYVGQNDPAWKLSVRSTLLSETMTAYMEEISAGIEVEDSKGNLNYLKVEAEASAAETSTAEDSSSVEGTETAQTGEIQTEETAQTEESQTEETVQTESTQTE</sequence>
<gene>
    <name evidence="4" type="ORF">H9742_05530</name>
</gene>
<dbReference type="AlphaFoldDB" id="A0A9D1UAT8"/>
<feature type="transmembrane region" description="Helical" evidence="2">
    <location>
        <begin position="40"/>
        <end position="61"/>
    </location>
</feature>
<evidence type="ECO:0000259" key="3">
    <source>
        <dbReference type="Pfam" id="PF00639"/>
    </source>
</evidence>
<evidence type="ECO:0000256" key="1">
    <source>
        <dbReference type="SAM" id="MobiDB-lite"/>
    </source>
</evidence>
<organism evidence="4 5">
    <name type="scientific">Candidatus Acetatifactor stercoripullorum</name>
    <dbReference type="NCBI Taxonomy" id="2838414"/>
    <lineage>
        <taxon>Bacteria</taxon>
        <taxon>Bacillati</taxon>
        <taxon>Bacillota</taxon>
        <taxon>Clostridia</taxon>
        <taxon>Lachnospirales</taxon>
        <taxon>Lachnospiraceae</taxon>
        <taxon>Acetatifactor</taxon>
    </lineage>
</organism>
<accession>A0A9D1UAT8</accession>
<keyword evidence="2" id="KW-0472">Membrane</keyword>
<dbReference type="PANTHER" id="PTHR47245:SF2">
    <property type="entry name" value="PEPTIDYL-PROLYL CIS-TRANS ISOMERASE HP_0175-RELATED"/>
    <property type="match status" value="1"/>
</dbReference>
<comment type="caution">
    <text evidence="4">The sequence shown here is derived from an EMBL/GenBank/DDBJ whole genome shotgun (WGS) entry which is preliminary data.</text>
</comment>
<dbReference type="InterPro" id="IPR027304">
    <property type="entry name" value="Trigger_fact/SurA_dom_sf"/>
</dbReference>
<dbReference type="InterPro" id="IPR000297">
    <property type="entry name" value="PPIase_PpiC"/>
</dbReference>
<dbReference type="Pfam" id="PF00639">
    <property type="entry name" value="Rotamase"/>
    <property type="match status" value="1"/>
</dbReference>
<reference evidence="4" key="1">
    <citation type="journal article" date="2021" name="PeerJ">
        <title>Extensive microbial diversity within the chicken gut microbiome revealed by metagenomics and culture.</title>
        <authorList>
            <person name="Gilroy R."/>
            <person name="Ravi A."/>
            <person name="Getino M."/>
            <person name="Pursley I."/>
            <person name="Horton D.L."/>
            <person name="Alikhan N.F."/>
            <person name="Baker D."/>
            <person name="Gharbi K."/>
            <person name="Hall N."/>
            <person name="Watson M."/>
            <person name="Adriaenssens E.M."/>
            <person name="Foster-Nyarko E."/>
            <person name="Jarju S."/>
            <person name="Secka A."/>
            <person name="Antonio M."/>
            <person name="Oren A."/>
            <person name="Chaudhuri R.R."/>
            <person name="La Ragione R."/>
            <person name="Hildebrand F."/>
            <person name="Pallen M.J."/>
        </authorList>
    </citation>
    <scope>NUCLEOTIDE SEQUENCE</scope>
    <source>
        <strain evidence="4">CHK195-6426</strain>
    </source>
</reference>
<dbReference type="InterPro" id="IPR046357">
    <property type="entry name" value="PPIase_dom_sf"/>
</dbReference>
<dbReference type="SUPFAM" id="SSF109998">
    <property type="entry name" value="Triger factor/SurA peptide-binding domain-like"/>
    <property type="match status" value="1"/>
</dbReference>
<dbReference type="EMBL" id="DXGH01000030">
    <property type="protein sequence ID" value="HIW80982.1"/>
    <property type="molecule type" value="Genomic_DNA"/>
</dbReference>
<feature type="region of interest" description="Disordered" evidence="1">
    <location>
        <begin position="248"/>
        <end position="307"/>
    </location>
</feature>
<feature type="domain" description="PpiC" evidence="3">
    <location>
        <begin position="413"/>
        <end position="474"/>
    </location>
</feature>
<evidence type="ECO:0000256" key="2">
    <source>
        <dbReference type="SAM" id="Phobius"/>
    </source>
</evidence>
<name>A0A9D1UAT8_9FIRM</name>
<dbReference type="Gene3D" id="3.10.50.40">
    <property type="match status" value="1"/>
</dbReference>
<reference evidence="4" key="2">
    <citation type="submission" date="2021-04" db="EMBL/GenBank/DDBJ databases">
        <authorList>
            <person name="Gilroy R."/>
        </authorList>
    </citation>
    <scope>NUCLEOTIDE SEQUENCE</scope>
    <source>
        <strain evidence="4">CHK195-6426</strain>
    </source>
</reference>
<dbReference type="SUPFAM" id="SSF54534">
    <property type="entry name" value="FKBP-like"/>
    <property type="match status" value="1"/>
</dbReference>
<dbReference type="Proteomes" id="UP000824265">
    <property type="component" value="Unassembled WGS sequence"/>
</dbReference>
<keyword evidence="2" id="KW-0812">Transmembrane</keyword>
<dbReference type="PANTHER" id="PTHR47245">
    <property type="entry name" value="PEPTIDYLPROLYL ISOMERASE"/>
    <property type="match status" value="1"/>
</dbReference>
<proteinExistence type="predicted"/>
<evidence type="ECO:0000313" key="4">
    <source>
        <dbReference type="EMBL" id="HIW80982.1"/>
    </source>
</evidence>
<feature type="compositionally biased region" description="Acidic residues" evidence="1">
    <location>
        <begin position="294"/>
        <end position="307"/>
    </location>
</feature>
<feature type="compositionally biased region" description="Low complexity" evidence="1">
    <location>
        <begin position="266"/>
        <end position="279"/>
    </location>
</feature>
<keyword evidence="2" id="KW-1133">Transmembrane helix</keyword>
<feature type="region of interest" description="Disordered" evidence="1">
    <location>
        <begin position="531"/>
        <end position="580"/>
    </location>
</feature>
<dbReference type="Pfam" id="PF13623">
    <property type="entry name" value="SurA_N_2"/>
    <property type="match status" value="1"/>
</dbReference>